<evidence type="ECO:0000256" key="2">
    <source>
        <dbReference type="SAM" id="MobiDB-lite"/>
    </source>
</evidence>
<reference evidence="4 5" key="1">
    <citation type="journal article" date="2019" name="Nat. Ecol. Evol.">
        <title>Megaphylogeny resolves global patterns of mushroom evolution.</title>
        <authorList>
            <person name="Varga T."/>
            <person name="Krizsan K."/>
            <person name="Foldi C."/>
            <person name="Dima B."/>
            <person name="Sanchez-Garcia M."/>
            <person name="Sanchez-Ramirez S."/>
            <person name="Szollosi G.J."/>
            <person name="Szarkandi J.G."/>
            <person name="Papp V."/>
            <person name="Albert L."/>
            <person name="Andreopoulos W."/>
            <person name="Angelini C."/>
            <person name="Antonin V."/>
            <person name="Barry K.W."/>
            <person name="Bougher N.L."/>
            <person name="Buchanan P."/>
            <person name="Buyck B."/>
            <person name="Bense V."/>
            <person name="Catcheside P."/>
            <person name="Chovatia M."/>
            <person name="Cooper J."/>
            <person name="Damon W."/>
            <person name="Desjardin D."/>
            <person name="Finy P."/>
            <person name="Geml J."/>
            <person name="Haridas S."/>
            <person name="Hughes K."/>
            <person name="Justo A."/>
            <person name="Karasinski D."/>
            <person name="Kautmanova I."/>
            <person name="Kiss B."/>
            <person name="Kocsube S."/>
            <person name="Kotiranta H."/>
            <person name="LaButti K.M."/>
            <person name="Lechner B.E."/>
            <person name="Liimatainen K."/>
            <person name="Lipzen A."/>
            <person name="Lukacs Z."/>
            <person name="Mihaltcheva S."/>
            <person name="Morgado L.N."/>
            <person name="Niskanen T."/>
            <person name="Noordeloos M.E."/>
            <person name="Ohm R.A."/>
            <person name="Ortiz-Santana B."/>
            <person name="Ovrebo C."/>
            <person name="Racz N."/>
            <person name="Riley R."/>
            <person name="Savchenko A."/>
            <person name="Shiryaev A."/>
            <person name="Soop K."/>
            <person name="Spirin V."/>
            <person name="Szebenyi C."/>
            <person name="Tomsovsky M."/>
            <person name="Tulloss R.E."/>
            <person name="Uehling J."/>
            <person name="Grigoriev I.V."/>
            <person name="Vagvolgyi C."/>
            <person name="Papp T."/>
            <person name="Martin F.M."/>
            <person name="Miettinen O."/>
            <person name="Hibbett D.S."/>
            <person name="Nagy L.G."/>
        </authorList>
    </citation>
    <scope>NUCLEOTIDE SEQUENCE [LARGE SCALE GENOMIC DNA]</scope>
    <source>
        <strain evidence="4 5">CBS 166.37</strain>
    </source>
</reference>
<sequence length="539" mass="60455">MPPFANAHHFVIQNSSFYDQAGKPAFEALQESIAPGAFHNSSERFNAPKCHPSTRQAVQRRIISWVDDINRTEGVIWLNGLAGVGKSAIAQTLAEDCHRRKRLAASFFFSRTAARRTDATYLFPTIAYQLALSIPSARPYIEDAIEVEPSIFSLSLETQMDVLIIRPLQSAESTQDHTGTTADLIIIDGLDECHNPETQSHILELISSALLRYHLPICFLICSRPETEIRNIFYHTELHQTSITITLDDNFSPDHDIEIFLRSKFSEMKQRHTLKSVIPKSWPSNSDIQALVTRASGQFIYAATVIKYITDSRHHPIERLSVVLGISLQNNHMPYVQLDQLYRYILSTIQDPGALRILGILVAPSLTSSSSKDNPRSRNEPDSGVADMHTIITKSTQKRLHTLALHPWSTQFLDKLLTFRPGMVYMLLTDLHSVLSLPADASSSVPINIPHASFSEFLLDRSRSQTFFVDLGLVYADLAACCLRQCTTSSELKQVSLSRTIYNTLPNYGMRLGKSSLFSVQEKRTAEEKPVKNGSLQAM</sequence>
<evidence type="ECO:0000313" key="5">
    <source>
        <dbReference type="Proteomes" id="UP000308652"/>
    </source>
</evidence>
<proteinExistence type="predicted"/>
<dbReference type="SUPFAM" id="SSF52540">
    <property type="entry name" value="P-loop containing nucleoside triphosphate hydrolases"/>
    <property type="match status" value="1"/>
</dbReference>
<organism evidence="4 5">
    <name type="scientific">Crucibulum laeve</name>
    <dbReference type="NCBI Taxonomy" id="68775"/>
    <lineage>
        <taxon>Eukaryota</taxon>
        <taxon>Fungi</taxon>
        <taxon>Dikarya</taxon>
        <taxon>Basidiomycota</taxon>
        <taxon>Agaricomycotina</taxon>
        <taxon>Agaricomycetes</taxon>
        <taxon>Agaricomycetidae</taxon>
        <taxon>Agaricales</taxon>
        <taxon>Agaricineae</taxon>
        <taxon>Nidulariaceae</taxon>
        <taxon>Crucibulum</taxon>
    </lineage>
</organism>
<feature type="region of interest" description="Disordered" evidence="2">
    <location>
        <begin position="366"/>
        <end position="387"/>
    </location>
</feature>
<accession>A0A5C3M537</accession>
<keyword evidence="1" id="KW-0677">Repeat</keyword>
<evidence type="ECO:0000256" key="1">
    <source>
        <dbReference type="ARBA" id="ARBA00022737"/>
    </source>
</evidence>
<evidence type="ECO:0000259" key="3">
    <source>
        <dbReference type="PROSITE" id="PS50837"/>
    </source>
</evidence>
<name>A0A5C3M537_9AGAR</name>
<dbReference type="InterPro" id="IPR056884">
    <property type="entry name" value="NPHP3-like_N"/>
</dbReference>
<evidence type="ECO:0000313" key="4">
    <source>
        <dbReference type="EMBL" id="TFK36241.1"/>
    </source>
</evidence>
<dbReference type="EMBL" id="ML213615">
    <property type="protein sequence ID" value="TFK36241.1"/>
    <property type="molecule type" value="Genomic_DNA"/>
</dbReference>
<dbReference type="PANTHER" id="PTHR10039">
    <property type="entry name" value="AMELOGENIN"/>
    <property type="match status" value="1"/>
</dbReference>
<dbReference type="Pfam" id="PF24883">
    <property type="entry name" value="NPHP3_N"/>
    <property type="match status" value="1"/>
</dbReference>
<dbReference type="InterPro" id="IPR027417">
    <property type="entry name" value="P-loop_NTPase"/>
</dbReference>
<dbReference type="InterPro" id="IPR007111">
    <property type="entry name" value="NACHT_NTPase"/>
</dbReference>
<dbReference type="AlphaFoldDB" id="A0A5C3M537"/>
<keyword evidence="5" id="KW-1185">Reference proteome</keyword>
<dbReference type="Proteomes" id="UP000308652">
    <property type="component" value="Unassembled WGS sequence"/>
</dbReference>
<protein>
    <recommendedName>
        <fullName evidence="3">NACHT domain-containing protein</fullName>
    </recommendedName>
</protein>
<dbReference type="PANTHER" id="PTHR10039:SF17">
    <property type="entry name" value="FUNGAL STAND N-TERMINAL GOODBYE DOMAIN-CONTAINING PROTEIN-RELATED"/>
    <property type="match status" value="1"/>
</dbReference>
<feature type="domain" description="NACHT" evidence="3">
    <location>
        <begin position="74"/>
        <end position="225"/>
    </location>
</feature>
<dbReference type="OrthoDB" id="5967843at2759"/>
<gene>
    <name evidence="4" type="ORF">BDQ12DRAFT_725281</name>
</gene>
<dbReference type="STRING" id="68775.A0A5C3M537"/>
<dbReference type="PROSITE" id="PS50837">
    <property type="entry name" value="NACHT"/>
    <property type="match status" value="1"/>
</dbReference>
<dbReference type="Gene3D" id="3.40.50.300">
    <property type="entry name" value="P-loop containing nucleotide triphosphate hydrolases"/>
    <property type="match status" value="1"/>
</dbReference>